<dbReference type="Proteomes" id="UP000035017">
    <property type="component" value="Unassembled WGS sequence"/>
</dbReference>
<organism evidence="1 2">
    <name type="scientific">Agrobacterium tumefaciens</name>
    <dbReference type="NCBI Taxonomy" id="358"/>
    <lineage>
        <taxon>Bacteria</taxon>
        <taxon>Pseudomonadati</taxon>
        <taxon>Pseudomonadota</taxon>
        <taxon>Alphaproteobacteria</taxon>
        <taxon>Hyphomicrobiales</taxon>
        <taxon>Rhizobiaceae</taxon>
        <taxon>Rhizobium/Agrobacterium group</taxon>
        <taxon>Agrobacterium</taxon>
        <taxon>Agrobacterium tumefaciens complex</taxon>
    </lineage>
</organism>
<comment type="caution">
    <text evidence="1">The sequence shown here is derived from an EMBL/GenBank/DDBJ whole genome shotgun (WGS) entry which is preliminary data.</text>
</comment>
<proteinExistence type="predicted"/>
<reference evidence="1 2" key="1">
    <citation type="submission" date="2014-12" db="EMBL/GenBank/DDBJ databases">
        <title>16Stimator: statistical estimation of ribosomal gene copy numbers from draft genome assemblies.</title>
        <authorList>
            <person name="Perisin M.A."/>
            <person name="Vetter M."/>
            <person name="Gilbert J.A."/>
            <person name="Bergelson J."/>
        </authorList>
    </citation>
    <scope>NUCLEOTIDE SEQUENCE [LARGE SCALE GENOMIC DNA]</scope>
    <source>
        <strain evidence="1 2">MEJ076</strain>
    </source>
</reference>
<accession>A0A0D0KTI9</accession>
<dbReference type="EMBL" id="JXQV01000013">
    <property type="protein sequence ID" value="KIQ01526.1"/>
    <property type="molecule type" value="Genomic_DNA"/>
</dbReference>
<evidence type="ECO:0000313" key="1">
    <source>
        <dbReference type="EMBL" id="KIQ01526.1"/>
    </source>
</evidence>
<sequence length="65" mass="7547">MFSLIIVFQDATDHGLFPARRNPAIVSVSVNFVNQWKDMAKNPHQEKDTEVIKMILQMRFVSRAE</sequence>
<name>A0A0D0KTI9_AGRTU</name>
<gene>
    <name evidence="1" type="ORF">RU07_15715</name>
</gene>
<protein>
    <submittedName>
        <fullName evidence="1">Uncharacterized protein</fullName>
    </submittedName>
</protein>
<dbReference type="AlphaFoldDB" id="A0A0D0KTI9"/>
<evidence type="ECO:0000313" key="2">
    <source>
        <dbReference type="Proteomes" id="UP000035017"/>
    </source>
</evidence>